<comment type="subcellular location">
    <subcellularLocation>
        <location evidence="1">Nucleus</location>
    </subcellularLocation>
</comment>
<proteinExistence type="predicted"/>
<dbReference type="AlphaFoldDB" id="A0AA88VD60"/>
<dbReference type="InterPro" id="IPR036638">
    <property type="entry name" value="HLH_DNA-bd_sf"/>
</dbReference>
<evidence type="ECO:0000256" key="3">
    <source>
        <dbReference type="ARBA" id="ARBA00023163"/>
    </source>
</evidence>
<protein>
    <submittedName>
        <fullName evidence="5">Uncharacterized protein</fullName>
    </submittedName>
</protein>
<dbReference type="GO" id="GO:0006355">
    <property type="term" value="P:regulation of DNA-templated transcription"/>
    <property type="evidence" value="ECO:0007669"/>
    <property type="project" value="InterPro"/>
</dbReference>
<dbReference type="InterPro" id="IPR044549">
    <property type="entry name" value="bHLH_AtIBH1-like"/>
</dbReference>
<keyword evidence="4" id="KW-0539">Nucleus</keyword>
<evidence type="ECO:0000256" key="1">
    <source>
        <dbReference type="ARBA" id="ARBA00004123"/>
    </source>
</evidence>
<dbReference type="Proteomes" id="UP001188597">
    <property type="component" value="Unassembled WGS sequence"/>
</dbReference>
<dbReference type="GO" id="GO:0046983">
    <property type="term" value="F:protein dimerization activity"/>
    <property type="evidence" value="ECO:0007669"/>
    <property type="project" value="InterPro"/>
</dbReference>
<dbReference type="CDD" id="cd11444">
    <property type="entry name" value="bHLH_AtIBH1_like"/>
    <property type="match status" value="1"/>
</dbReference>
<evidence type="ECO:0000313" key="6">
    <source>
        <dbReference type="Proteomes" id="UP001188597"/>
    </source>
</evidence>
<keyword evidence="6" id="KW-1185">Reference proteome</keyword>
<gene>
    <name evidence="5" type="ORF">RJ639_017756</name>
</gene>
<evidence type="ECO:0000256" key="2">
    <source>
        <dbReference type="ARBA" id="ARBA00023015"/>
    </source>
</evidence>
<evidence type="ECO:0000256" key="4">
    <source>
        <dbReference type="ARBA" id="ARBA00023242"/>
    </source>
</evidence>
<accession>A0AA88VD60</accession>
<organism evidence="5 6">
    <name type="scientific">Escallonia herrerae</name>
    <dbReference type="NCBI Taxonomy" id="1293975"/>
    <lineage>
        <taxon>Eukaryota</taxon>
        <taxon>Viridiplantae</taxon>
        <taxon>Streptophyta</taxon>
        <taxon>Embryophyta</taxon>
        <taxon>Tracheophyta</taxon>
        <taxon>Spermatophyta</taxon>
        <taxon>Magnoliopsida</taxon>
        <taxon>eudicotyledons</taxon>
        <taxon>Gunneridae</taxon>
        <taxon>Pentapetalae</taxon>
        <taxon>asterids</taxon>
        <taxon>campanulids</taxon>
        <taxon>Escalloniales</taxon>
        <taxon>Escalloniaceae</taxon>
        <taxon>Escallonia</taxon>
    </lineage>
</organism>
<reference evidence="5" key="1">
    <citation type="submission" date="2022-12" db="EMBL/GenBank/DDBJ databases">
        <title>Draft genome assemblies for two species of Escallonia (Escalloniales).</title>
        <authorList>
            <person name="Chanderbali A."/>
            <person name="Dervinis C."/>
            <person name="Anghel I."/>
            <person name="Soltis D."/>
            <person name="Soltis P."/>
            <person name="Zapata F."/>
        </authorList>
    </citation>
    <scope>NUCLEOTIDE SEQUENCE</scope>
    <source>
        <strain evidence="5">UCBG64.0493</strain>
        <tissue evidence="5">Leaf</tissue>
    </source>
</reference>
<keyword evidence="2" id="KW-0805">Transcription regulation</keyword>
<name>A0AA88VD60_9ASTE</name>
<evidence type="ECO:0000313" key="5">
    <source>
        <dbReference type="EMBL" id="KAK3006477.1"/>
    </source>
</evidence>
<comment type="caution">
    <text evidence="5">The sequence shown here is derived from an EMBL/GenBank/DDBJ whole genome shotgun (WGS) entry which is preliminary data.</text>
</comment>
<keyword evidence="3" id="KW-0804">Transcription</keyword>
<dbReference type="EMBL" id="JAVXUP010001988">
    <property type="protein sequence ID" value="KAK3006477.1"/>
    <property type="molecule type" value="Genomic_DNA"/>
</dbReference>
<sequence length="164" mass="17887">MVINGDSQRHSSVSDKLEALKNLIPAGNGDIKPDQLFQETADYIVHLQAKVSILQGANPLRTYLLPRFDGALDFTATHLFIDSCIAYGGEKTKRLDSESTYESKSKWVTMVQQAGSRTESSCDQVRALRSNPLGSLNSGGSENVISKRFSKPSNPIGEAAIWGK</sequence>
<dbReference type="GO" id="GO:0005634">
    <property type="term" value="C:nucleus"/>
    <property type="evidence" value="ECO:0007669"/>
    <property type="project" value="UniProtKB-SubCell"/>
</dbReference>
<dbReference type="SUPFAM" id="SSF47459">
    <property type="entry name" value="HLH, helix-loop-helix DNA-binding domain"/>
    <property type="match status" value="1"/>
</dbReference>